<evidence type="ECO:0000313" key="2">
    <source>
        <dbReference type="Proteomes" id="UP001322138"/>
    </source>
</evidence>
<organism evidence="1 2">
    <name type="scientific">Podospora bellae-mahoneyi</name>
    <dbReference type="NCBI Taxonomy" id="2093777"/>
    <lineage>
        <taxon>Eukaryota</taxon>
        <taxon>Fungi</taxon>
        <taxon>Dikarya</taxon>
        <taxon>Ascomycota</taxon>
        <taxon>Pezizomycotina</taxon>
        <taxon>Sordariomycetes</taxon>
        <taxon>Sordariomycetidae</taxon>
        <taxon>Sordariales</taxon>
        <taxon>Podosporaceae</taxon>
        <taxon>Podospora</taxon>
    </lineage>
</organism>
<keyword evidence="2" id="KW-1185">Reference proteome</keyword>
<protein>
    <submittedName>
        <fullName evidence="1">Uncharacterized protein</fullName>
    </submittedName>
</protein>
<accession>A0ABR0F721</accession>
<evidence type="ECO:0000313" key="1">
    <source>
        <dbReference type="EMBL" id="KAK4639828.1"/>
    </source>
</evidence>
<gene>
    <name evidence="1" type="ORF">QC761_0112310</name>
</gene>
<reference evidence="1 2" key="1">
    <citation type="journal article" date="2023" name="bioRxiv">
        <title>High-quality genome assemblies of four members of thePodospora anserinaspecies complex.</title>
        <authorList>
            <person name="Ament-Velasquez S.L."/>
            <person name="Vogan A.A."/>
            <person name="Wallerman O."/>
            <person name="Hartmann F."/>
            <person name="Gautier V."/>
            <person name="Silar P."/>
            <person name="Giraud T."/>
            <person name="Johannesson H."/>
        </authorList>
    </citation>
    <scope>NUCLEOTIDE SEQUENCE [LARGE SCALE GENOMIC DNA]</scope>
    <source>
        <strain evidence="1 2">CBS 112042</strain>
    </source>
</reference>
<name>A0ABR0F721_9PEZI</name>
<proteinExistence type="predicted"/>
<comment type="caution">
    <text evidence="1">The sequence shown here is derived from an EMBL/GenBank/DDBJ whole genome shotgun (WGS) entry which is preliminary data.</text>
</comment>
<sequence>MSFELTGMQCQWKFSFYEYYEIYIWDFAPGNSLGKMYKYIKECLSKAHRIRGNRDKYKHMKPVMETLTREPDTMRVRQIQPGENVKSLYDELAGPDAQFYVRTNLER</sequence>
<dbReference type="RefSeq" id="XP_062728804.1">
    <property type="nucleotide sequence ID" value="XM_062873233.1"/>
</dbReference>
<dbReference type="EMBL" id="JAFFGZ010000009">
    <property type="protein sequence ID" value="KAK4639828.1"/>
    <property type="molecule type" value="Genomic_DNA"/>
</dbReference>
<dbReference type="Proteomes" id="UP001322138">
    <property type="component" value="Unassembled WGS sequence"/>
</dbReference>
<dbReference type="GeneID" id="87892649"/>